<evidence type="ECO:0000313" key="4">
    <source>
        <dbReference type="Proteomes" id="UP000028181"/>
    </source>
</evidence>
<dbReference type="EMBL" id="HG938353">
    <property type="protein sequence ID" value="CDN48851.1"/>
    <property type="molecule type" value="Genomic_DNA"/>
</dbReference>
<dbReference type="KEGG" id="ngg:RG540_CH26850"/>
<evidence type="ECO:0000259" key="2">
    <source>
        <dbReference type="Pfam" id="PF09084"/>
    </source>
</evidence>
<feature type="domain" description="SsuA/THI5-like" evidence="2">
    <location>
        <begin position="46"/>
        <end position="253"/>
    </location>
</feature>
<gene>
    <name evidence="3" type="ORF">RG540_CH26850</name>
</gene>
<dbReference type="PANTHER" id="PTHR30024:SF42">
    <property type="entry name" value="ALIPHATIC SULFONATES-BINDING PROTEIN-RELATED"/>
    <property type="match status" value="1"/>
</dbReference>
<keyword evidence="1" id="KW-0732">Signal</keyword>
<dbReference type="RefSeq" id="WP_038588654.1">
    <property type="nucleotide sequence ID" value="NZ_HG938353.1"/>
</dbReference>
<dbReference type="GeneID" id="24256958"/>
<dbReference type="AlphaFoldDB" id="A0A068SSW5"/>
<proteinExistence type="predicted"/>
<reference evidence="4" key="1">
    <citation type="journal article" date="2014" name="BMC Genomics">
        <title>Genome sequencing of two Neorhizobium galegae strains reveals a noeT gene responsible for the unusual acetylation of the nodulation factors.</title>
        <authorList>
            <person name="Osterman J."/>
            <person name="Marsh J."/>
            <person name="Laine P.K."/>
            <person name="Zeng Z."/>
            <person name="Alatalo E."/>
            <person name="Sullivan J.T."/>
            <person name="Young J.P."/>
            <person name="Thomas-Oates J."/>
            <person name="Paulin L."/>
            <person name="Lindstrom K."/>
        </authorList>
    </citation>
    <scope>NUCLEOTIDE SEQUENCE [LARGE SCALE GENOMIC DNA]</scope>
    <source>
        <strain evidence="4">HAMBI 540</strain>
    </source>
</reference>
<dbReference type="OrthoDB" id="5372616at2"/>
<dbReference type="HOGENOM" id="CLU_028871_2_2_5"/>
<feature type="signal peptide" evidence="1">
    <location>
        <begin position="1"/>
        <end position="27"/>
    </location>
</feature>
<dbReference type="SUPFAM" id="SSF53850">
    <property type="entry name" value="Periplasmic binding protein-like II"/>
    <property type="match status" value="1"/>
</dbReference>
<dbReference type="Gene3D" id="3.40.190.10">
    <property type="entry name" value="Periplasmic binding protein-like II"/>
    <property type="match status" value="2"/>
</dbReference>
<accession>A0A068SSW5</accession>
<dbReference type="PATRIC" id="fig|1028800.3.peg.2712"/>
<sequence length="356" mass="38207">MKNALKAATVVAAIATAMPIASGTANALESVKIIHGNPVMITAVFELYVPLALGWWKDDGYDVQVVYSQGSAAAVQSIIGGSGTIGMMNTTPWLAADAKGLTDIRMLATMRNTSWRILTMADKGITKAADLRGKTVGLAVAGSGGAMYLNSMLASHDINPQREVRQAVIGLGAQSYEALKSGAVDASLTFMSEIANFKALGNNASYFYDDQWMQFPDYGLVATNDTLKAKPELVEALARGIAKAQVFAEANPECVAKIYRKNYGANRTTTLEQDTEIEKSNVEEANLAFDRAGGELRAKVSVEGLDKLQAFLLENKLIPQTIDPKKLVPDDQAFFRRINNFDHAAVIAQAKACSGF</sequence>
<dbReference type="eggNOG" id="COG0715">
    <property type="taxonomic scope" value="Bacteria"/>
</dbReference>
<keyword evidence="4" id="KW-1185">Reference proteome</keyword>
<organism evidence="3 4">
    <name type="scientific">Neorhizobium galegae bv. orientalis str. HAMBI 540</name>
    <dbReference type="NCBI Taxonomy" id="1028800"/>
    <lineage>
        <taxon>Bacteria</taxon>
        <taxon>Pseudomonadati</taxon>
        <taxon>Pseudomonadota</taxon>
        <taxon>Alphaproteobacteria</taxon>
        <taxon>Hyphomicrobiales</taxon>
        <taxon>Rhizobiaceae</taxon>
        <taxon>Rhizobium/Agrobacterium group</taxon>
        <taxon>Neorhizobium</taxon>
    </lineage>
</organism>
<evidence type="ECO:0000256" key="1">
    <source>
        <dbReference type="SAM" id="SignalP"/>
    </source>
</evidence>
<dbReference type="PANTHER" id="PTHR30024">
    <property type="entry name" value="ALIPHATIC SULFONATES-BINDING PROTEIN-RELATED"/>
    <property type="match status" value="1"/>
</dbReference>
<dbReference type="Pfam" id="PF09084">
    <property type="entry name" value="NMT1"/>
    <property type="match status" value="1"/>
</dbReference>
<evidence type="ECO:0000313" key="3">
    <source>
        <dbReference type="EMBL" id="CDN48851.1"/>
    </source>
</evidence>
<dbReference type="InterPro" id="IPR015168">
    <property type="entry name" value="SsuA/THI5"/>
</dbReference>
<dbReference type="Proteomes" id="UP000028181">
    <property type="component" value="Chromosome I"/>
</dbReference>
<name>A0A068SSW5_NEOGA</name>
<protein>
    <submittedName>
        <fullName evidence="3">NMT1/THI5 like domain protein</fullName>
    </submittedName>
</protein>
<feature type="chain" id="PRO_5001653359" evidence="1">
    <location>
        <begin position="28"/>
        <end position="356"/>
    </location>
</feature>